<proteinExistence type="predicted"/>
<dbReference type="AlphaFoldDB" id="A0A377AWM9"/>
<protein>
    <submittedName>
        <fullName evidence="2">Uncharacterized protein</fullName>
    </submittedName>
</protein>
<name>A0A377AWM9_ECOLX</name>
<evidence type="ECO:0000313" key="3">
    <source>
        <dbReference type="Proteomes" id="UP000254052"/>
    </source>
</evidence>
<dbReference type="InterPro" id="IPR035232">
    <property type="entry name" value="DUF5347"/>
</dbReference>
<dbReference type="EMBL" id="UGED01000006">
    <property type="protein sequence ID" value="STL37336.1"/>
    <property type="molecule type" value="Genomic_DNA"/>
</dbReference>
<evidence type="ECO:0000313" key="2">
    <source>
        <dbReference type="EMBL" id="STL37336.1"/>
    </source>
</evidence>
<evidence type="ECO:0000256" key="1">
    <source>
        <dbReference type="SAM" id="MobiDB-lite"/>
    </source>
</evidence>
<dbReference type="Proteomes" id="UP000254052">
    <property type="component" value="Unassembled WGS sequence"/>
</dbReference>
<feature type="region of interest" description="Disordered" evidence="1">
    <location>
        <begin position="51"/>
        <end position="73"/>
    </location>
</feature>
<accession>A0A377AWM9</accession>
<sequence>MAINGAAATVPLSPGERLNGLNHIAELRAKVFGLNIESELERFIKDMRDPRDINSEQNKTGTGCHILYGKNSS</sequence>
<gene>
    <name evidence="2" type="ORF">NCTC9962_02298</name>
</gene>
<dbReference type="Pfam" id="PF17282">
    <property type="entry name" value="DUF5347"/>
    <property type="match status" value="1"/>
</dbReference>
<reference evidence="2 3" key="1">
    <citation type="submission" date="2018-06" db="EMBL/GenBank/DDBJ databases">
        <authorList>
            <consortium name="Pathogen Informatics"/>
            <person name="Doyle S."/>
        </authorList>
    </citation>
    <scope>NUCLEOTIDE SEQUENCE [LARGE SCALE GENOMIC DNA]</scope>
    <source>
        <strain evidence="2 3">NCTC9962</strain>
    </source>
</reference>
<organism evidence="2 3">
    <name type="scientific">Escherichia coli</name>
    <dbReference type="NCBI Taxonomy" id="562"/>
    <lineage>
        <taxon>Bacteria</taxon>
        <taxon>Pseudomonadati</taxon>
        <taxon>Pseudomonadota</taxon>
        <taxon>Gammaproteobacteria</taxon>
        <taxon>Enterobacterales</taxon>
        <taxon>Enterobacteriaceae</taxon>
        <taxon>Escherichia</taxon>
    </lineage>
</organism>